<comment type="caution">
    <text evidence="5">The sequence shown here is derived from an EMBL/GenBank/DDBJ whole genome shotgun (WGS) entry which is preliminary data.</text>
</comment>
<comment type="subcellular location">
    <subcellularLocation>
        <location evidence="4">Cytoplasm</location>
    </subcellularLocation>
</comment>
<dbReference type="RefSeq" id="WP_100235065.1">
    <property type="nucleotide sequence ID" value="NZ_PGVG01000030.1"/>
</dbReference>
<dbReference type="GO" id="GO:0033468">
    <property type="term" value="P:CMP-keto-3-deoxy-D-manno-octulosonic acid biosynthetic process"/>
    <property type="evidence" value="ECO:0007669"/>
    <property type="project" value="UniProtKB-UniRule"/>
</dbReference>
<dbReference type="GO" id="GO:0008690">
    <property type="term" value="F:3-deoxy-manno-octulosonate cytidylyltransferase activity"/>
    <property type="evidence" value="ECO:0007669"/>
    <property type="project" value="UniProtKB-UniRule"/>
</dbReference>
<dbReference type="HAMAP" id="MF_00057">
    <property type="entry name" value="KdsB"/>
    <property type="match status" value="1"/>
</dbReference>
<dbReference type="NCBIfam" id="NF003952">
    <property type="entry name" value="PRK05450.1-5"/>
    <property type="match status" value="1"/>
</dbReference>
<dbReference type="GO" id="GO:0005829">
    <property type="term" value="C:cytosol"/>
    <property type="evidence" value="ECO:0007669"/>
    <property type="project" value="TreeGrafter"/>
</dbReference>
<reference evidence="5 6" key="1">
    <citation type="submission" date="2017-11" db="EMBL/GenBank/DDBJ databases">
        <title>Bradyrhizobium forestalis sp. nov., an efficient nitrogen-fixing bacterium isolated from nodules of forest legume species in the Amazon.</title>
        <authorList>
            <person name="Costa E.M."/>
            <person name="Guimaraes A."/>
            <person name="Carvalho T.S."/>
            <person name="Rodrigues T.L."/>
            <person name="Ribeiro P.R.A."/>
            <person name="Lebbe L."/>
            <person name="Willems A."/>
            <person name="Moreira F.M.S."/>
        </authorList>
    </citation>
    <scope>NUCLEOTIDE SEQUENCE [LARGE SCALE GENOMIC DNA]</scope>
    <source>
        <strain evidence="5 6">INPA54B</strain>
    </source>
</reference>
<comment type="function">
    <text evidence="4">Activates KDO (a required 8-carbon sugar) for incorporation into bacterial lipopolysaccharide in Gram-negative bacteria.</text>
</comment>
<comment type="similarity">
    <text evidence="4">Belongs to the KdsB family.</text>
</comment>
<evidence type="ECO:0000256" key="3">
    <source>
        <dbReference type="ARBA" id="ARBA00022985"/>
    </source>
</evidence>
<protein>
    <recommendedName>
        <fullName evidence="4">3-deoxy-manno-octulosonate cytidylyltransferase</fullName>
        <ecNumber evidence="4">2.7.7.38</ecNumber>
    </recommendedName>
    <alternativeName>
        <fullName evidence="4">CMP-2-keto-3-deoxyoctulosonic acid synthase</fullName>
        <shortName evidence="4">CKS</shortName>
        <shortName evidence="4">CMP-KDO synthase</shortName>
    </alternativeName>
</protein>
<name>A0A2M8R260_9BRAD</name>
<keyword evidence="1 4" id="KW-0808">Transferase</keyword>
<dbReference type="NCBIfam" id="NF003948">
    <property type="entry name" value="PRK05450.1-1"/>
    <property type="match status" value="1"/>
</dbReference>
<evidence type="ECO:0000313" key="5">
    <source>
        <dbReference type="EMBL" id="PJG51901.1"/>
    </source>
</evidence>
<dbReference type="Proteomes" id="UP000231194">
    <property type="component" value="Unassembled WGS sequence"/>
</dbReference>
<dbReference type="AlphaFoldDB" id="A0A2M8R260"/>
<dbReference type="InterPro" id="IPR029044">
    <property type="entry name" value="Nucleotide-diphossugar_trans"/>
</dbReference>
<comment type="catalytic activity">
    <reaction evidence="4">
        <text>3-deoxy-alpha-D-manno-oct-2-ulosonate + CTP = CMP-3-deoxy-beta-D-manno-octulosonate + diphosphate</text>
        <dbReference type="Rhea" id="RHEA:23448"/>
        <dbReference type="ChEBI" id="CHEBI:33019"/>
        <dbReference type="ChEBI" id="CHEBI:37563"/>
        <dbReference type="ChEBI" id="CHEBI:85986"/>
        <dbReference type="ChEBI" id="CHEBI:85987"/>
        <dbReference type="EC" id="2.7.7.38"/>
    </reaction>
</comment>
<dbReference type="InterPro" id="IPR003329">
    <property type="entry name" value="Cytidylyl_trans"/>
</dbReference>
<dbReference type="CDD" id="cd02517">
    <property type="entry name" value="CMP-KDO-Synthetase"/>
    <property type="match status" value="1"/>
</dbReference>
<dbReference type="PANTHER" id="PTHR42866:SF2">
    <property type="entry name" value="3-DEOXY-MANNO-OCTULOSONATE CYTIDYLYLTRANSFERASE, MITOCHONDRIAL"/>
    <property type="match status" value="1"/>
</dbReference>
<dbReference type="UniPathway" id="UPA00358">
    <property type="reaction ID" value="UER00476"/>
</dbReference>
<organism evidence="5 6">
    <name type="scientific">Bradyrhizobium forestalis</name>
    <dbReference type="NCBI Taxonomy" id="1419263"/>
    <lineage>
        <taxon>Bacteria</taxon>
        <taxon>Pseudomonadati</taxon>
        <taxon>Pseudomonadota</taxon>
        <taxon>Alphaproteobacteria</taxon>
        <taxon>Hyphomicrobiales</taxon>
        <taxon>Nitrobacteraceae</taxon>
        <taxon>Bradyrhizobium</taxon>
    </lineage>
</organism>
<evidence type="ECO:0000256" key="2">
    <source>
        <dbReference type="ARBA" id="ARBA00022695"/>
    </source>
</evidence>
<evidence type="ECO:0000313" key="6">
    <source>
        <dbReference type="Proteomes" id="UP000231194"/>
    </source>
</evidence>
<comment type="pathway">
    <text evidence="4">Nucleotide-sugar biosynthesis; CMP-3-deoxy-D-manno-octulosonate biosynthesis; CMP-3-deoxy-D-manno-octulosonate from 3-deoxy-D-manno-octulosonate and CTP: step 1/1.</text>
</comment>
<dbReference type="OrthoDB" id="9815559at2"/>
<dbReference type="EC" id="2.7.7.38" evidence="4"/>
<gene>
    <name evidence="4" type="primary">kdsB</name>
    <name evidence="5" type="ORF">CVM73_28320</name>
</gene>
<dbReference type="SUPFAM" id="SSF53448">
    <property type="entry name" value="Nucleotide-diphospho-sugar transferases"/>
    <property type="match status" value="1"/>
</dbReference>
<dbReference type="PANTHER" id="PTHR42866">
    <property type="entry name" value="3-DEOXY-MANNO-OCTULOSONATE CYTIDYLYLTRANSFERASE"/>
    <property type="match status" value="1"/>
</dbReference>
<dbReference type="NCBIfam" id="TIGR00466">
    <property type="entry name" value="kdsB"/>
    <property type="match status" value="1"/>
</dbReference>
<accession>A0A2M8R260</accession>
<keyword evidence="2 4" id="KW-0548">Nucleotidyltransferase</keyword>
<dbReference type="GO" id="GO:0009103">
    <property type="term" value="P:lipopolysaccharide biosynthetic process"/>
    <property type="evidence" value="ECO:0007669"/>
    <property type="project" value="UniProtKB-UniRule"/>
</dbReference>
<evidence type="ECO:0000256" key="1">
    <source>
        <dbReference type="ARBA" id="ARBA00022679"/>
    </source>
</evidence>
<sequence>MTDPRILVLIPARMAATRLPGKPLADIAGLPMIVHVLRRAEAAAIGRVAVATDTDEIASVVTAHGGEAVMTRSDHPSGSDRIHEAMQKLDPEGKAEIVINLQGDFPTITPQTIREVLPPFDDPAVDIVTLASQIHTEEEDLAPSVVKAIGSPIGPKRLRALYFTRATAPYGNGPRYHHIGLYAYRRAALERFVSLPPSPLERQESLEQLRAVEAGMRIDIMIVDSVPRGVDTPPDLETARSILSKS</sequence>
<dbReference type="EMBL" id="PGVG01000030">
    <property type="protein sequence ID" value="PJG51901.1"/>
    <property type="molecule type" value="Genomic_DNA"/>
</dbReference>
<evidence type="ECO:0000256" key="4">
    <source>
        <dbReference type="HAMAP-Rule" id="MF_00057"/>
    </source>
</evidence>
<proteinExistence type="inferred from homology"/>
<dbReference type="Gene3D" id="3.90.550.10">
    <property type="entry name" value="Spore Coat Polysaccharide Biosynthesis Protein SpsA, Chain A"/>
    <property type="match status" value="1"/>
</dbReference>
<keyword evidence="4" id="KW-0963">Cytoplasm</keyword>
<dbReference type="InterPro" id="IPR004528">
    <property type="entry name" value="KdsB"/>
</dbReference>
<dbReference type="Pfam" id="PF02348">
    <property type="entry name" value="CTP_transf_3"/>
    <property type="match status" value="1"/>
</dbReference>
<keyword evidence="6" id="KW-1185">Reference proteome</keyword>
<keyword evidence="3 4" id="KW-0448">Lipopolysaccharide biosynthesis</keyword>